<keyword evidence="2" id="KW-0472">Membrane</keyword>
<evidence type="ECO:0000313" key="4">
    <source>
        <dbReference type="Proteomes" id="UP000199169"/>
    </source>
</evidence>
<feature type="region of interest" description="Disordered" evidence="1">
    <location>
        <begin position="167"/>
        <end position="199"/>
    </location>
</feature>
<reference evidence="3 4" key="1">
    <citation type="submission" date="2016-06" db="EMBL/GenBank/DDBJ databases">
        <authorList>
            <person name="Kjaerup R.B."/>
            <person name="Dalgaard T.S."/>
            <person name="Juul-Madsen H.R."/>
        </authorList>
    </citation>
    <scope>NUCLEOTIDE SEQUENCE [LARGE SCALE GENOMIC DNA]</scope>
    <source>
        <strain evidence="3">3</strain>
    </source>
</reference>
<dbReference type="EMBL" id="FLQX01000105">
    <property type="protein sequence ID" value="SBT06103.1"/>
    <property type="molecule type" value="Genomic_DNA"/>
</dbReference>
<protein>
    <recommendedName>
        <fullName evidence="5">Type II secretion system protein</fullName>
    </recommendedName>
</protein>
<keyword evidence="4" id="KW-1185">Reference proteome</keyword>
<evidence type="ECO:0000313" key="3">
    <source>
        <dbReference type="EMBL" id="SBT06103.1"/>
    </source>
</evidence>
<keyword evidence="2" id="KW-0812">Transmembrane</keyword>
<proteinExistence type="predicted"/>
<evidence type="ECO:0000256" key="1">
    <source>
        <dbReference type="SAM" id="MobiDB-lite"/>
    </source>
</evidence>
<dbReference type="Proteomes" id="UP000199169">
    <property type="component" value="Unassembled WGS sequence"/>
</dbReference>
<name>A0A1A8XQ81_9PROT</name>
<feature type="compositionally biased region" description="Pro residues" evidence="1">
    <location>
        <begin position="181"/>
        <end position="190"/>
    </location>
</feature>
<sequence>MRRDSSPGAHTGRVDAGFTYLALMILVAILALATSATLTLGSIAQRRETEQRLLEVGAAYRQAITSYVNSSPAGRRSYPTSLADLLKDPRYPGVRRHLRRLYPDPITGRNEWRLVAAPGGGIMGVSSLSDARAIKIAEFDSENQLFEGKSRYSEWVFVALPGTPGLGAGPTVPGQGANPTAPIPGQPSPQIPSLFSAQNPAPVPAPLPVPAGLAIVPQQ</sequence>
<dbReference type="AlphaFoldDB" id="A0A1A8XQ81"/>
<gene>
    <name evidence="3" type="ORF">ACCAA_30045</name>
</gene>
<organism evidence="3 4">
    <name type="scientific">Candidatus Accumulibacter aalborgensis</name>
    <dbReference type="NCBI Taxonomy" id="1860102"/>
    <lineage>
        <taxon>Bacteria</taxon>
        <taxon>Pseudomonadati</taxon>
        <taxon>Pseudomonadota</taxon>
        <taxon>Betaproteobacteria</taxon>
        <taxon>Candidatus Accumulibacter</taxon>
    </lineage>
</organism>
<dbReference type="STRING" id="1860102.ACCAA_30045"/>
<accession>A0A1A8XQ81</accession>
<dbReference type="RefSeq" id="WP_186406957.1">
    <property type="nucleotide sequence ID" value="NZ_FLQX01000105.1"/>
</dbReference>
<feature type="transmembrane region" description="Helical" evidence="2">
    <location>
        <begin position="20"/>
        <end position="44"/>
    </location>
</feature>
<evidence type="ECO:0000256" key="2">
    <source>
        <dbReference type="SAM" id="Phobius"/>
    </source>
</evidence>
<keyword evidence="2" id="KW-1133">Transmembrane helix</keyword>
<evidence type="ECO:0008006" key="5">
    <source>
        <dbReference type="Google" id="ProtNLM"/>
    </source>
</evidence>